<evidence type="ECO:0000313" key="1">
    <source>
        <dbReference type="EMBL" id="GHF85636.1"/>
    </source>
</evidence>
<reference evidence="1" key="2">
    <citation type="submission" date="2020-09" db="EMBL/GenBank/DDBJ databases">
        <authorList>
            <person name="Sun Q."/>
            <person name="Kim S."/>
        </authorList>
    </citation>
    <scope>NUCLEOTIDE SEQUENCE</scope>
    <source>
        <strain evidence="1">KCTC 42731</strain>
    </source>
</reference>
<dbReference type="RefSeq" id="WP_189768185.1">
    <property type="nucleotide sequence ID" value="NZ_BNCK01000002.1"/>
</dbReference>
<dbReference type="PROSITE" id="PS51257">
    <property type="entry name" value="PROKAR_LIPOPROTEIN"/>
    <property type="match status" value="1"/>
</dbReference>
<dbReference type="AlphaFoldDB" id="A0A919BFL7"/>
<dbReference type="InterPro" id="IPR024361">
    <property type="entry name" value="BACON"/>
</dbReference>
<evidence type="ECO:0008006" key="3">
    <source>
        <dbReference type="Google" id="ProtNLM"/>
    </source>
</evidence>
<accession>A0A919BFL7</accession>
<keyword evidence="2" id="KW-1185">Reference proteome</keyword>
<protein>
    <recommendedName>
        <fullName evidence="3">BACON domain-containing protein</fullName>
    </recommendedName>
</protein>
<dbReference type="Gene3D" id="2.60.40.10">
    <property type="entry name" value="Immunoglobulins"/>
    <property type="match status" value="1"/>
</dbReference>
<dbReference type="SUPFAM" id="SSF82171">
    <property type="entry name" value="DPP6 N-terminal domain-like"/>
    <property type="match status" value="1"/>
</dbReference>
<dbReference type="InterPro" id="IPR011047">
    <property type="entry name" value="Quinoprotein_ADH-like_sf"/>
</dbReference>
<dbReference type="CDD" id="cd14948">
    <property type="entry name" value="BACON"/>
    <property type="match status" value="1"/>
</dbReference>
<proteinExistence type="predicted"/>
<reference evidence="1" key="1">
    <citation type="journal article" date="2014" name="Int. J. Syst. Evol. Microbiol.">
        <title>Complete genome sequence of Corynebacterium casei LMG S-19264T (=DSM 44701T), isolated from a smear-ripened cheese.</title>
        <authorList>
            <consortium name="US DOE Joint Genome Institute (JGI-PGF)"/>
            <person name="Walter F."/>
            <person name="Albersmeier A."/>
            <person name="Kalinowski J."/>
            <person name="Ruckert C."/>
        </authorList>
    </citation>
    <scope>NUCLEOTIDE SEQUENCE</scope>
    <source>
        <strain evidence="1">KCTC 42731</strain>
    </source>
</reference>
<dbReference type="EMBL" id="BNCK01000002">
    <property type="protein sequence ID" value="GHF85636.1"/>
    <property type="molecule type" value="Genomic_DNA"/>
</dbReference>
<comment type="caution">
    <text evidence="1">The sequence shown here is derived from an EMBL/GenBank/DDBJ whole genome shotgun (WGS) entry which is preliminary data.</text>
</comment>
<organism evidence="1 2">
    <name type="scientific">Thalassotalea marina</name>
    <dbReference type="NCBI Taxonomy" id="1673741"/>
    <lineage>
        <taxon>Bacteria</taxon>
        <taxon>Pseudomonadati</taxon>
        <taxon>Pseudomonadota</taxon>
        <taxon>Gammaproteobacteria</taxon>
        <taxon>Alteromonadales</taxon>
        <taxon>Colwelliaceae</taxon>
        <taxon>Thalassotalea</taxon>
    </lineage>
</organism>
<dbReference type="InterPro" id="IPR013783">
    <property type="entry name" value="Ig-like_fold"/>
</dbReference>
<dbReference type="Proteomes" id="UP000623842">
    <property type="component" value="Unassembled WGS sequence"/>
</dbReference>
<name>A0A919BFL7_9GAMM</name>
<dbReference type="SUPFAM" id="SSF50998">
    <property type="entry name" value="Quinoprotein alcohol dehydrogenase-like"/>
    <property type="match status" value="1"/>
</dbReference>
<evidence type="ECO:0000313" key="2">
    <source>
        <dbReference type="Proteomes" id="UP000623842"/>
    </source>
</evidence>
<gene>
    <name evidence="1" type="ORF">GCM10017161_11510</name>
</gene>
<sequence>MKEYSIHFIRFTVTLILVLTLQACGGSSNKNSQNFTISANTSEISFSNEFLKVSDDTYQVDVTFNGNGLLLGFAPDSQAVGWLSYSTKNVTATSATVELKVINAENIVPDRYQTKLRLSTGDVNDVNLAHHDIDISLVVWQLTTTQESISFKTTLGEVSPLSQTIDITTDSNNTWTASVDANWLTIDNSQGESEGSVTITADPSAFNQPQLLQASLTLTETTSGGTKIIPVELGIDQHYVFTNQSVIGLTKTRNINVTSQTVTIDSNIGGALNLAVTSNENWLDVEISPNNSDQITITKAADVALNDGLHQATVTVNALNNGGGINQEVASETIQVAYYQTSENTDNQAITEKNITLGSIAVSPYLPHFYTAENNHIATYHVYTGELVYSLSIADESAVIDQLLIHPEGRYLLARATTSITADDGTTSQTVARYKIDLIANSVIELTEAELEYEPAKFISVNGRHFVISQTLEIADENLKRIFWDENNAYFASQIDQAKHAQSIYALDVNAFSFKRYVATVNDFTKQAISLEQTHEHKPSLLEDGQAISSFVADDHDRGLYLVSPTSEWISFDGTTFTDHGLLEQTENATTLNLVKSLNGRAYFLRAAQGLGFYLDLYNASQQLVHTFETNGQQPASLQFSADGSRLIINSVNAQQIELLNVEQLQSSEQNVNFNTVVNAQTPDAQSVTINGLSSEWQLVTSAPWLSVDTAFTGETLTLTLALLDGQLTAPGTYYTQVVVRDIISGASKTITVAVNIDALRFSSNYPALAFNEMANINTLSHTVTILNNRNDNGLSWSATTAANWITLNAEPAQNTLNISADASALTQGIHTATIIISSDESESAQGDEITVTLHKSDEQSEELVINDISVNNDNTRLNTALDPIRPYLYIASGHNINAINIYDGTIVKTVSAPLTDIDLTNLVIHPDGSLLLVSNLETYQDADGQEQSRVNHYKIDLTSFTLTQLPEEQVTINNSYRPMAIVMISGQAVVVTQAQEFADLNLTSLWWQSESAFISNQFYDIKNTDSVLSFNSLNNTVFQYDLNYNSVAETPLTLSNKISYLNTSFNNNIRNISASNDGTNVYSASVLSEWSTFDGTVFTDQGVLYNTPVVSSIRVATDSSDNVYFYRFDSANGFSLAKFNSAQQSLWHVIHTTGSIDTLISPDYQRLISYSSSNNTLSFDTLPD</sequence>